<accession>A0A420M896</accession>
<dbReference type="EMBL" id="MRCX01000811">
    <property type="protein sequence ID" value="RKK57907.1"/>
    <property type="molecule type" value="Genomic_DNA"/>
</dbReference>
<dbReference type="AlphaFoldDB" id="A0A420M896"/>
<comment type="caution">
    <text evidence="2">The sequence shown here is derived from an EMBL/GenBank/DDBJ whole genome shotgun (WGS) entry which is preliminary data.</text>
</comment>
<feature type="chain" id="PRO_5019565012" evidence="1">
    <location>
        <begin position="26"/>
        <end position="75"/>
    </location>
</feature>
<sequence>MISWLQYPLRLGVLVDLWLLPVVRIAEVTVATTGFKSSSTVVTSSCSFFDPGSLDIFDTTMNLNGDIASVIALKD</sequence>
<evidence type="ECO:0000313" key="2">
    <source>
        <dbReference type="EMBL" id="RKK57907.1"/>
    </source>
</evidence>
<proteinExistence type="predicted"/>
<organism evidence="2 3">
    <name type="scientific">Fusarium oxysporum</name>
    <name type="common">Fusarium vascular wilt</name>
    <dbReference type="NCBI Taxonomy" id="5507"/>
    <lineage>
        <taxon>Eukaryota</taxon>
        <taxon>Fungi</taxon>
        <taxon>Dikarya</taxon>
        <taxon>Ascomycota</taxon>
        <taxon>Pezizomycotina</taxon>
        <taxon>Sordariomycetes</taxon>
        <taxon>Hypocreomycetidae</taxon>
        <taxon>Hypocreales</taxon>
        <taxon>Nectriaceae</taxon>
        <taxon>Fusarium</taxon>
        <taxon>Fusarium oxysporum species complex</taxon>
    </lineage>
</organism>
<evidence type="ECO:0000256" key="1">
    <source>
        <dbReference type="SAM" id="SignalP"/>
    </source>
</evidence>
<gene>
    <name evidence="2" type="ORF">BFJ69_g17434</name>
</gene>
<feature type="signal peptide" evidence="1">
    <location>
        <begin position="1"/>
        <end position="25"/>
    </location>
</feature>
<dbReference type="Proteomes" id="UP000285084">
    <property type="component" value="Unassembled WGS sequence"/>
</dbReference>
<protein>
    <submittedName>
        <fullName evidence="2">Uncharacterized protein</fullName>
    </submittedName>
</protein>
<reference evidence="2 3" key="1">
    <citation type="journal article" date="2018" name="Sci. Rep.">
        <title>Characterisation of pathogen-specific regions and novel effector candidates in Fusarium oxysporum f. sp. cepae.</title>
        <authorList>
            <person name="Armitage A.D."/>
            <person name="Taylor A."/>
            <person name="Sobczyk M.K."/>
            <person name="Baxter L."/>
            <person name="Greenfield B.P."/>
            <person name="Bates H.J."/>
            <person name="Wilson F."/>
            <person name="Jackson A.C."/>
            <person name="Ott S."/>
            <person name="Harrison R.J."/>
            <person name="Clarkson J.P."/>
        </authorList>
    </citation>
    <scope>NUCLEOTIDE SEQUENCE [LARGE SCALE GENOMIC DNA]</scope>
    <source>
        <strain evidence="2 3">Fo_A13</strain>
    </source>
</reference>
<keyword evidence="1" id="KW-0732">Signal</keyword>
<evidence type="ECO:0000313" key="3">
    <source>
        <dbReference type="Proteomes" id="UP000285084"/>
    </source>
</evidence>
<name>A0A420M896_FUSOX</name>